<evidence type="ECO:0000259" key="3">
    <source>
        <dbReference type="PROSITE" id="PS50894"/>
    </source>
</evidence>
<dbReference type="InterPro" id="IPR037522">
    <property type="entry name" value="HD_GYP_dom"/>
</dbReference>
<dbReference type="CDD" id="cd00077">
    <property type="entry name" value="HDc"/>
    <property type="match status" value="1"/>
</dbReference>
<organism evidence="5 6">
    <name type="scientific">Leeia aquatica</name>
    <dbReference type="NCBI Taxonomy" id="2725557"/>
    <lineage>
        <taxon>Bacteria</taxon>
        <taxon>Pseudomonadati</taxon>
        <taxon>Pseudomonadota</taxon>
        <taxon>Betaproteobacteria</taxon>
        <taxon>Neisseriales</taxon>
        <taxon>Leeiaceae</taxon>
        <taxon>Leeia</taxon>
    </lineage>
</organism>
<evidence type="ECO:0000313" key="6">
    <source>
        <dbReference type="Proteomes" id="UP000587991"/>
    </source>
</evidence>
<gene>
    <name evidence="5" type="ORF">HF682_15725</name>
</gene>
<dbReference type="GO" id="GO:0000160">
    <property type="term" value="P:phosphorelay signal transduction system"/>
    <property type="evidence" value="ECO:0007669"/>
    <property type="project" value="UniProtKB-KW"/>
</dbReference>
<dbReference type="AlphaFoldDB" id="A0A847SCN6"/>
<dbReference type="EMBL" id="JABAIM010000004">
    <property type="protein sequence ID" value="NLR76617.1"/>
    <property type="molecule type" value="Genomic_DNA"/>
</dbReference>
<keyword evidence="6" id="KW-1185">Reference proteome</keyword>
<reference evidence="5 6" key="1">
    <citation type="submission" date="2020-04" db="EMBL/GenBank/DDBJ databases">
        <title>Draft genome of Leeia sp. IMCC25680.</title>
        <authorList>
            <person name="Song J."/>
            <person name="Cho J.-C."/>
        </authorList>
    </citation>
    <scope>NUCLEOTIDE SEQUENCE [LARGE SCALE GENOMIC DNA]</scope>
    <source>
        <strain evidence="5 6">IMCC25680</strain>
    </source>
</reference>
<dbReference type="GO" id="GO:0008081">
    <property type="term" value="F:phosphoric diester hydrolase activity"/>
    <property type="evidence" value="ECO:0007669"/>
    <property type="project" value="UniProtKB-ARBA"/>
</dbReference>
<dbReference type="PANTHER" id="PTHR45228:SF4">
    <property type="entry name" value="LIPOPROTEIN"/>
    <property type="match status" value="1"/>
</dbReference>
<dbReference type="PANTHER" id="PTHR45228">
    <property type="entry name" value="CYCLIC DI-GMP PHOSPHODIESTERASE TM_0186-RELATED"/>
    <property type="match status" value="1"/>
</dbReference>
<feature type="domain" description="HD-GYP" evidence="4">
    <location>
        <begin position="168"/>
        <end position="364"/>
    </location>
</feature>
<name>A0A847SCN6_9NEIS</name>
<evidence type="ECO:0000256" key="2">
    <source>
        <dbReference type="PROSITE-ProRule" id="PRU00110"/>
    </source>
</evidence>
<dbReference type="Gene3D" id="1.20.120.160">
    <property type="entry name" value="HPT domain"/>
    <property type="match status" value="1"/>
</dbReference>
<dbReference type="InterPro" id="IPR052020">
    <property type="entry name" value="Cyclic_di-GMP/3'3'-cGAMP_PDE"/>
</dbReference>
<dbReference type="PROSITE" id="PS51832">
    <property type="entry name" value="HD_GYP"/>
    <property type="match status" value="1"/>
</dbReference>
<comment type="caution">
    <text evidence="5">The sequence shown here is derived from an EMBL/GenBank/DDBJ whole genome shotgun (WGS) entry which is preliminary data.</text>
</comment>
<feature type="domain" description="HPt" evidence="3">
    <location>
        <begin position="10"/>
        <end position="110"/>
    </location>
</feature>
<dbReference type="PROSITE" id="PS50894">
    <property type="entry name" value="HPT"/>
    <property type="match status" value="1"/>
</dbReference>
<keyword evidence="2" id="KW-0597">Phosphoprotein</keyword>
<protein>
    <submittedName>
        <fullName evidence="5">HD domain-containing protein</fullName>
    </submittedName>
</protein>
<dbReference type="Pfam" id="PF13487">
    <property type="entry name" value="HD_5"/>
    <property type="match status" value="1"/>
</dbReference>
<accession>A0A847SCN6</accession>
<dbReference type="SMART" id="SM00073">
    <property type="entry name" value="HPT"/>
    <property type="match status" value="1"/>
</dbReference>
<evidence type="ECO:0000256" key="1">
    <source>
        <dbReference type="ARBA" id="ARBA00023012"/>
    </source>
</evidence>
<sequence>MDYSRTNFALLPEVIDLMAEAVEHIERDLNLLVHDPGHLELLRDVFREVHSIKGNFAMCQSQTLTQFGHAIENVLAAMKEQHFSCTALVAEALLLSLDRLREMAIQLANVHTLAGHQPELIEAGLNRLAEARQPHVDEAAQAVLSLISGHYEKPAPSRPAPVEMRHLFPQDLEADLEFFRSLALALDAKNPYWTDRTNLQINLAMELNRLAGRPVDPTQLAIAIYVHDLGMALLPEAMVQKIGKLDESEIDGIRNHVQQASELLYRMPYWLDAAEMVAQHHEWVNGKGYPFGLKEERLCEGGKLLALVDAYYAMTNPRADREHGRSLLRAVSEINACSGSQFSRRWVEIFNQWAMQKMRQTDAG</sequence>
<feature type="modified residue" description="Phosphohistidine" evidence="2">
    <location>
        <position position="50"/>
    </location>
</feature>
<proteinExistence type="predicted"/>
<dbReference type="Pfam" id="PF01627">
    <property type="entry name" value="Hpt"/>
    <property type="match status" value="1"/>
</dbReference>
<dbReference type="InterPro" id="IPR036641">
    <property type="entry name" value="HPT_dom_sf"/>
</dbReference>
<dbReference type="Gene3D" id="1.10.3210.10">
    <property type="entry name" value="Hypothetical protein af1432"/>
    <property type="match status" value="1"/>
</dbReference>
<dbReference type="InterPro" id="IPR003607">
    <property type="entry name" value="HD/PDEase_dom"/>
</dbReference>
<dbReference type="SUPFAM" id="SSF47226">
    <property type="entry name" value="Histidine-containing phosphotransfer domain, HPT domain"/>
    <property type="match status" value="1"/>
</dbReference>
<dbReference type="Proteomes" id="UP000587991">
    <property type="component" value="Unassembled WGS sequence"/>
</dbReference>
<dbReference type="InterPro" id="IPR008207">
    <property type="entry name" value="Sig_transdc_His_kin_Hpt_dom"/>
</dbReference>
<dbReference type="GO" id="GO:0004672">
    <property type="term" value="F:protein kinase activity"/>
    <property type="evidence" value="ECO:0007669"/>
    <property type="project" value="UniProtKB-ARBA"/>
</dbReference>
<dbReference type="RefSeq" id="WP_168878285.1">
    <property type="nucleotide sequence ID" value="NZ_JABAIM010000004.1"/>
</dbReference>
<evidence type="ECO:0000259" key="4">
    <source>
        <dbReference type="PROSITE" id="PS51832"/>
    </source>
</evidence>
<dbReference type="SUPFAM" id="SSF109604">
    <property type="entry name" value="HD-domain/PDEase-like"/>
    <property type="match status" value="1"/>
</dbReference>
<evidence type="ECO:0000313" key="5">
    <source>
        <dbReference type="EMBL" id="NLR76617.1"/>
    </source>
</evidence>
<dbReference type="CDD" id="cd00088">
    <property type="entry name" value="HPT"/>
    <property type="match status" value="1"/>
</dbReference>
<keyword evidence="1" id="KW-0902">Two-component regulatory system</keyword>